<feature type="site" description="Electron transfer via tryptophanyl radical" evidence="6">
    <location>
        <position position="370"/>
    </location>
</feature>
<feature type="binding site" evidence="5">
    <location>
        <position position="232"/>
    </location>
    <ligand>
        <name>FAD</name>
        <dbReference type="ChEBI" id="CHEBI:57692"/>
    </ligand>
</feature>
<dbReference type="Pfam" id="PF00875">
    <property type="entry name" value="DNA_photolyase"/>
    <property type="match status" value="1"/>
</dbReference>
<dbReference type="Gene3D" id="1.25.40.80">
    <property type="match status" value="1"/>
</dbReference>
<comment type="caution">
    <text evidence="9">The sequence shown here is derived from an EMBL/GenBank/DDBJ whole genome shotgun (WGS) entry which is preliminary data.</text>
</comment>
<dbReference type="Gene3D" id="3.40.50.620">
    <property type="entry name" value="HUPs"/>
    <property type="match status" value="1"/>
</dbReference>
<dbReference type="PROSITE" id="PS51645">
    <property type="entry name" value="PHR_CRY_ALPHA_BETA"/>
    <property type="match status" value="1"/>
</dbReference>
<dbReference type="InterPro" id="IPR036155">
    <property type="entry name" value="Crypto/Photolyase_N_sf"/>
</dbReference>
<feature type="binding site" evidence="5">
    <location>
        <begin position="383"/>
        <end position="385"/>
    </location>
    <ligand>
        <name>FAD</name>
        <dbReference type="ChEBI" id="CHEBI:57692"/>
    </ligand>
</feature>
<organism evidence="9 10">
    <name type="scientific">Thermohalobaculum xanthum</name>
    <dbReference type="NCBI Taxonomy" id="2753746"/>
    <lineage>
        <taxon>Bacteria</taxon>
        <taxon>Pseudomonadati</taxon>
        <taxon>Pseudomonadota</taxon>
        <taxon>Alphaproteobacteria</taxon>
        <taxon>Rhodobacterales</taxon>
        <taxon>Paracoccaceae</taxon>
        <taxon>Thermohalobaculum</taxon>
    </lineage>
</organism>
<dbReference type="InterPro" id="IPR036134">
    <property type="entry name" value="Crypto/Photolyase_FAD-like_sf"/>
</dbReference>
<sequence>MPDRSSADLTSHPTLLWLRKDLRLGDHPAWARALASGGPAIPVYILDPVTERAMGAAPRWRLGLSLEDLGRRLVARGSRLVLRRGDALDVLRALVAETGARSVVWSRLYDPQARARDGEVKAALRADGIEAISVNASLLHEPWEVETGQGSFFKVYTPFWRAVRGREPSSPLAEPGTLAPPGKWPASETLSDWRLGGGMKRGAAVVARFAAVGENAALDRLGAFVEDRIAAYKDERDRPDILATSRLSENLAYGEISPRTIWHAGRSAMERLSGHAEAGAEHFLKELAWREFAYHLLYHTPRIETENWRPEWDDFPWHADNADAERWRRGMTGIEMVDAGMREMYATGTMHNRLRMLVASFLTKHLLTHWRVGEAWFRDCLIDWDPASNAMGWQWVAGSGPDAAPYFRVFNPETQAARFDPERRYVDRFIAEGRDRPHEDALSYFDAVPRSWGLSASDAYPQPVIGLREGRERALAAYQQRRSAT</sequence>
<dbReference type="Proteomes" id="UP000655420">
    <property type="component" value="Unassembled WGS sequence"/>
</dbReference>
<evidence type="ECO:0000313" key="10">
    <source>
        <dbReference type="Proteomes" id="UP000655420"/>
    </source>
</evidence>
<dbReference type="Gene3D" id="1.10.579.10">
    <property type="entry name" value="DNA Cyclobutane Dipyrimidine Photolyase, subunit A, domain 3"/>
    <property type="match status" value="1"/>
</dbReference>
<evidence type="ECO:0000256" key="3">
    <source>
        <dbReference type="ARBA" id="ARBA00022827"/>
    </source>
</evidence>
<feature type="binding site" evidence="5">
    <location>
        <position position="283"/>
    </location>
    <ligand>
        <name>FAD</name>
        <dbReference type="ChEBI" id="CHEBI:57692"/>
    </ligand>
</feature>
<dbReference type="RefSeq" id="WP_200608553.1">
    <property type="nucleotide sequence ID" value="NZ_JAEHHL010000002.1"/>
</dbReference>
<evidence type="ECO:0000313" key="9">
    <source>
        <dbReference type="EMBL" id="MBK0398862.1"/>
    </source>
</evidence>
<dbReference type="SUPFAM" id="SSF48173">
    <property type="entry name" value="Cryptochrome/photolyase FAD-binding domain"/>
    <property type="match status" value="1"/>
</dbReference>
<comment type="cofactor">
    <cofactor evidence="1">
        <name>(6R)-5,10-methylene-5,6,7,8-tetrahydrofolate</name>
        <dbReference type="ChEBI" id="CHEBI:15636"/>
    </cofactor>
</comment>
<keyword evidence="10" id="KW-1185">Reference proteome</keyword>
<dbReference type="AlphaFoldDB" id="A0A8J7SEB7"/>
<feature type="binding site" evidence="5">
    <location>
        <begin position="244"/>
        <end position="248"/>
    </location>
    <ligand>
        <name>FAD</name>
        <dbReference type="ChEBI" id="CHEBI:57692"/>
    </ligand>
</feature>
<keyword evidence="2 5" id="KW-0285">Flavoprotein</keyword>
<comment type="similarity">
    <text evidence="7">Belongs to the DNA photolyase family.</text>
</comment>
<dbReference type="PROSITE" id="PS00691">
    <property type="entry name" value="DNA_PHOTOLYASES_1_2"/>
    <property type="match status" value="1"/>
</dbReference>
<gene>
    <name evidence="9" type="ORF">H0I76_06655</name>
</gene>
<dbReference type="SUPFAM" id="SSF52425">
    <property type="entry name" value="Cryptochrome/photolyase, N-terminal domain"/>
    <property type="match status" value="1"/>
</dbReference>
<feature type="domain" description="Photolyase/cryptochrome alpha/beta" evidence="8">
    <location>
        <begin position="12"/>
        <end position="139"/>
    </location>
</feature>
<protein>
    <submittedName>
        <fullName evidence="9">Deoxyribodipyrimidine photo-lyase</fullName>
    </submittedName>
</protein>
<evidence type="ECO:0000256" key="2">
    <source>
        <dbReference type="ARBA" id="ARBA00022630"/>
    </source>
</evidence>
<dbReference type="InterPro" id="IPR006050">
    <property type="entry name" value="DNA_photolyase_N"/>
</dbReference>
<dbReference type="GO" id="GO:0006139">
    <property type="term" value="P:nucleobase-containing compound metabolic process"/>
    <property type="evidence" value="ECO:0007669"/>
    <property type="project" value="UniProtKB-ARBA"/>
</dbReference>
<dbReference type="GO" id="GO:0009416">
    <property type="term" value="P:response to light stimulus"/>
    <property type="evidence" value="ECO:0007669"/>
    <property type="project" value="TreeGrafter"/>
</dbReference>
<dbReference type="Pfam" id="PF03441">
    <property type="entry name" value="FAD_binding_7"/>
    <property type="match status" value="1"/>
</dbReference>
<evidence type="ECO:0000259" key="8">
    <source>
        <dbReference type="PROSITE" id="PS51645"/>
    </source>
</evidence>
<evidence type="ECO:0000256" key="7">
    <source>
        <dbReference type="RuleBase" id="RU004182"/>
    </source>
</evidence>
<dbReference type="InterPro" id="IPR018394">
    <property type="entry name" value="DNA_photolyase_1_CS_C"/>
</dbReference>
<dbReference type="GO" id="GO:0003677">
    <property type="term" value="F:DNA binding"/>
    <property type="evidence" value="ECO:0007669"/>
    <property type="project" value="TreeGrafter"/>
</dbReference>
<dbReference type="InterPro" id="IPR002081">
    <property type="entry name" value="Cryptochrome/DNA_photolyase_1"/>
</dbReference>
<dbReference type="PANTHER" id="PTHR11455">
    <property type="entry name" value="CRYPTOCHROME"/>
    <property type="match status" value="1"/>
</dbReference>
<comment type="cofactor">
    <cofactor evidence="5">
        <name>FAD</name>
        <dbReference type="ChEBI" id="CHEBI:57692"/>
    </cofactor>
    <text evidence="5">Binds 1 FAD per subunit.</text>
</comment>
<keyword evidence="4 7" id="KW-0157">Chromophore</keyword>
<reference evidence="9" key="1">
    <citation type="submission" date="2020-12" db="EMBL/GenBank/DDBJ databases">
        <title>Bacterial taxonomy.</title>
        <authorList>
            <person name="Pan X."/>
        </authorList>
    </citation>
    <scope>NUCLEOTIDE SEQUENCE</scope>
    <source>
        <strain evidence="9">M0105</strain>
    </source>
</reference>
<evidence type="ECO:0000256" key="5">
    <source>
        <dbReference type="PIRSR" id="PIRSR602081-1"/>
    </source>
</evidence>
<dbReference type="InterPro" id="IPR005101">
    <property type="entry name" value="Cryptochr/Photolyase_FAD-bd"/>
</dbReference>
<dbReference type="GO" id="GO:0003904">
    <property type="term" value="F:deoxyribodipyrimidine photo-lyase activity"/>
    <property type="evidence" value="ECO:0007669"/>
    <property type="project" value="TreeGrafter"/>
</dbReference>
<feature type="site" description="Electron transfer via tryptophanyl radical" evidence="6">
    <location>
        <position position="317"/>
    </location>
</feature>
<keyword evidence="3 5" id="KW-0274">FAD</keyword>
<evidence type="ECO:0000256" key="6">
    <source>
        <dbReference type="PIRSR" id="PIRSR602081-2"/>
    </source>
</evidence>
<dbReference type="PRINTS" id="PR00147">
    <property type="entry name" value="DNAPHOTLYASE"/>
</dbReference>
<dbReference type="GO" id="GO:0006950">
    <property type="term" value="P:response to stress"/>
    <property type="evidence" value="ECO:0007669"/>
    <property type="project" value="UniProtKB-ARBA"/>
</dbReference>
<evidence type="ECO:0000256" key="1">
    <source>
        <dbReference type="ARBA" id="ARBA00001932"/>
    </source>
</evidence>
<accession>A0A8J7SEB7</accession>
<name>A0A8J7SEB7_9RHOB</name>
<dbReference type="GO" id="GO:0071949">
    <property type="term" value="F:FAD binding"/>
    <property type="evidence" value="ECO:0007669"/>
    <property type="project" value="TreeGrafter"/>
</dbReference>
<feature type="site" description="Electron transfer via tryptophanyl radical" evidence="6">
    <location>
        <position position="393"/>
    </location>
</feature>
<dbReference type="EMBL" id="JAEHHL010000002">
    <property type="protein sequence ID" value="MBK0398862.1"/>
    <property type="molecule type" value="Genomic_DNA"/>
</dbReference>
<proteinExistence type="inferred from homology"/>
<dbReference type="InterPro" id="IPR014729">
    <property type="entry name" value="Rossmann-like_a/b/a_fold"/>
</dbReference>
<evidence type="ECO:0000256" key="4">
    <source>
        <dbReference type="ARBA" id="ARBA00022991"/>
    </source>
</evidence>
<dbReference type="PANTHER" id="PTHR11455:SF9">
    <property type="entry name" value="CRYPTOCHROME CIRCADIAN CLOCK 5 ISOFORM X1"/>
    <property type="match status" value="1"/>
</dbReference>